<protein>
    <recommendedName>
        <fullName evidence="5">Cell division protein FtsH</fullName>
    </recommendedName>
</protein>
<evidence type="ECO:0000313" key="3">
    <source>
        <dbReference type="Proteomes" id="UP000250919"/>
    </source>
</evidence>
<dbReference type="EMBL" id="NSCM01000019">
    <property type="protein sequence ID" value="RAX11895.1"/>
    <property type="molecule type" value="Genomic_DNA"/>
</dbReference>
<dbReference type="RefSeq" id="WP_112878870.1">
    <property type="nucleotide sequence ID" value="NZ_CAWNYH010000019.1"/>
</dbReference>
<evidence type="ECO:0000313" key="4">
    <source>
        <dbReference type="Proteomes" id="UP000466619"/>
    </source>
</evidence>
<evidence type="ECO:0000313" key="2">
    <source>
        <dbReference type="EMBL" id="RAX11895.1"/>
    </source>
</evidence>
<sequence>MSKQRQEKKLKKQQLLRNIQLQRLELSNNTQLWKSFTEPYDKSWQKLLSLKPYLRPAIHAISLYSLRHPMKFYRLSRHIIRILKWK</sequence>
<name>A0A329X5Z5_9GAMM</name>
<comment type="caution">
    <text evidence="2">The sequence shown here is derived from an EMBL/GenBank/DDBJ whole genome shotgun (WGS) entry which is preliminary data.</text>
</comment>
<proteinExistence type="predicted"/>
<dbReference type="EMBL" id="WSFC01000028">
    <property type="protein sequence ID" value="NDL04250.1"/>
    <property type="molecule type" value="Genomic_DNA"/>
</dbReference>
<dbReference type="Proteomes" id="UP000466619">
    <property type="component" value="Unassembled WGS sequence"/>
</dbReference>
<reference evidence="2" key="1">
    <citation type="submission" date="2017-08" db="EMBL/GenBank/DDBJ databases">
        <authorList>
            <person name="de Groot N.N."/>
        </authorList>
    </citation>
    <scope>NUCLEOTIDE SEQUENCE</scope>
    <source>
        <strain evidence="2">LJ24-63</strain>
    </source>
</reference>
<dbReference type="InterPro" id="IPR025612">
    <property type="entry name" value="YqjK"/>
</dbReference>
<evidence type="ECO:0008006" key="5">
    <source>
        <dbReference type="Google" id="ProtNLM"/>
    </source>
</evidence>
<dbReference type="GeneID" id="88806640"/>
<accession>A0A329X5Z5</accession>
<gene>
    <name evidence="2" type="ORF">CKY02_12325</name>
    <name evidence="1" type="ORF">GPY48_13800</name>
</gene>
<reference evidence="1 4" key="3">
    <citation type="submission" date="2019-12" db="EMBL/GenBank/DDBJ databases">
        <title>Engineering Photorhabdus to improve their lethality against agricultural pests.</title>
        <authorList>
            <person name="Machado R.A.R."/>
        </authorList>
    </citation>
    <scope>NUCLEOTIDE SEQUENCE [LARGE SCALE GENOMIC DNA]</scope>
    <source>
        <strain evidence="1 4">M-CN4</strain>
    </source>
</reference>
<keyword evidence="4" id="KW-1185">Reference proteome</keyword>
<dbReference type="AlphaFoldDB" id="A0A329X5Z5"/>
<dbReference type="Proteomes" id="UP000250919">
    <property type="component" value="Unassembled WGS sequence"/>
</dbReference>
<evidence type="ECO:0000313" key="1">
    <source>
        <dbReference type="EMBL" id="NDL04250.1"/>
    </source>
</evidence>
<reference evidence="2 3" key="2">
    <citation type="journal article" date="2018" name="Int. J. Syst. Evol. Microbiol.">
        <title>Whole-genome-based revisit of Photorhabdus phylogeny: proposal for the elevation of most Photorhabdus subspecies to the species level and description of one novel species Photorhabdus bodei sp. nov., and one novel subspecies Photorhabdus laumondii subsp. clarkei subsp. nov.</title>
        <authorList>
            <person name="Machado R.A.R."/>
            <person name="Wuthrich D."/>
            <person name="Kuhnert P."/>
            <person name="Arce C.C.M."/>
            <person name="Thonen L."/>
            <person name="Ruiz C."/>
            <person name="Zhang X."/>
            <person name="Robert C.A.M."/>
            <person name="Karimi J."/>
            <person name="Kamali S."/>
            <person name="Ma J."/>
            <person name="Bruggmann R."/>
            <person name="Erb M."/>
        </authorList>
    </citation>
    <scope>NUCLEOTIDE SEQUENCE [LARGE SCALE GENOMIC DNA]</scope>
    <source>
        <strain evidence="2 3">LJ24-63</strain>
    </source>
</reference>
<dbReference type="Pfam" id="PF13997">
    <property type="entry name" value="YqjK"/>
    <property type="match status" value="1"/>
</dbReference>
<organism evidence="2 3">
    <name type="scientific">Photorhabdus bodei</name>
    <dbReference type="NCBI Taxonomy" id="2029681"/>
    <lineage>
        <taxon>Bacteria</taxon>
        <taxon>Pseudomonadati</taxon>
        <taxon>Pseudomonadota</taxon>
        <taxon>Gammaproteobacteria</taxon>
        <taxon>Enterobacterales</taxon>
        <taxon>Morganellaceae</taxon>
        <taxon>Photorhabdus</taxon>
    </lineage>
</organism>